<feature type="region of interest" description="Disordered" evidence="1">
    <location>
        <begin position="706"/>
        <end position="727"/>
    </location>
</feature>
<keyword evidence="4" id="KW-1185">Reference proteome</keyword>
<dbReference type="AlphaFoldDB" id="A0A9P3G288"/>
<feature type="region of interest" description="Disordered" evidence="1">
    <location>
        <begin position="1"/>
        <end position="26"/>
    </location>
</feature>
<dbReference type="EMBL" id="BPQB01000004">
    <property type="protein sequence ID" value="GJE86570.1"/>
    <property type="molecule type" value="Genomic_DNA"/>
</dbReference>
<feature type="compositionally biased region" description="Acidic residues" evidence="1">
    <location>
        <begin position="708"/>
        <end position="722"/>
    </location>
</feature>
<evidence type="ECO:0000259" key="2">
    <source>
        <dbReference type="Pfam" id="PF17667"/>
    </source>
</evidence>
<feature type="compositionally biased region" description="Low complexity" evidence="1">
    <location>
        <begin position="12"/>
        <end position="25"/>
    </location>
</feature>
<dbReference type="OrthoDB" id="2739517at2759"/>
<accession>A0A9P3G288</accession>
<feature type="domain" description="Fungal-type protein kinase" evidence="2">
    <location>
        <begin position="185"/>
        <end position="545"/>
    </location>
</feature>
<feature type="region of interest" description="Disordered" evidence="1">
    <location>
        <begin position="795"/>
        <end position="904"/>
    </location>
</feature>
<evidence type="ECO:0000313" key="4">
    <source>
        <dbReference type="Proteomes" id="UP000703269"/>
    </source>
</evidence>
<protein>
    <recommendedName>
        <fullName evidence="2">Fungal-type protein kinase domain-containing protein</fullName>
    </recommendedName>
</protein>
<feature type="compositionally biased region" description="Low complexity" evidence="1">
    <location>
        <begin position="846"/>
        <end position="865"/>
    </location>
</feature>
<dbReference type="PANTHER" id="PTHR38248:SF2">
    <property type="entry name" value="FUNK1 11"/>
    <property type="match status" value="1"/>
</dbReference>
<organism evidence="3 4">
    <name type="scientific">Phanerochaete sordida</name>
    <dbReference type="NCBI Taxonomy" id="48140"/>
    <lineage>
        <taxon>Eukaryota</taxon>
        <taxon>Fungi</taxon>
        <taxon>Dikarya</taxon>
        <taxon>Basidiomycota</taxon>
        <taxon>Agaricomycotina</taxon>
        <taxon>Agaricomycetes</taxon>
        <taxon>Polyporales</taxon>
        <taxon>Phanerochaetaceae</taxon>
        <taxon>Phanerochaete</taxon>
    </lineage>
</organism>
<dbReference type="PANTHER" id="PTHR38248">
    <property type="entry name" value="FUNK1 6"/>
    <property type="match status" value="1"/>
</dbReference>
<dbReference type="Pfam" id="PF17667">
    <property type="entry name" value="Pkinase_fungal"/>
    <property type="match status" value="1"/>
</dbReference>
<evidence type="ECO:0000313" key="3">
    <source>
        <dbReference type="EMBL" id="GJE86570.1"/>
    </source>
</evidence>
<dbReference type="Gene3D" id="1.10.510.10">
    <property type="entry name" value="Transferase(Phosphotransferase) domain 1"/>
    <property type="match status" value="1"/>
</dbReference>
<proteinExistence type="predicted"/>
<evidence type="ECO:0000256" key="1">
    <source>
        <dbReference type="SAM" id="MobiDB-lite"/>
    </source>
</evidence>
<comment type="caution">
    <text evidence="3">The sequence shown here is derived from an EMBL/GenBank/DDBJ whole genome shotgun (WGS) entry which is preliminary data.</text>
</comment>
<feature type="compositionally biased region" description="Basic and acidic residues" evidence="1">
    <location>
        <begin position="795"/>
        <end position="807"/>
    </location>
</feature>
<gene>
    <name evidence="3" type="ORF">PsYK624_026500</name>
</gene>
<feature type="compositionally biased region" description="Low complexity" evidence="1">
    <location>
        <begin position="873"/>
        <end position="887"/>
    </location>
</feature>
<dbReference type="InterPro" id="IPR011009">
    <property type="entry name" value="Kinase-like_dom_sf"/>
</dbReference>
<reference evidence="3 4" key="1">
    <citation type="submission" date="2021-08" db="EMBL/GenBank/DDBJ databases">
        <title>Draft Genome Sequence of Phanerochaete sordida strain YK-624.</title>
        <authorList>
            <person name="Mori T."/>
            <person name="Dohra H."/>
            <person name="Suzuki T."/>
            <person name="Kawagishi H."/>
            <person name="Hirai H."/>
        </authorList>
    </citation>
    <scope>NUCLEOTIDE SEQUENCE [LARGE SCALE GENOMIC DNA]</scope>
    <source>
        <strain evidence="3 4">YK-624</strain>
    </source>
</reference>
<feature type="region of interest" description="Disordered" evidence="1">
    <location>
        <begin position="661"/>
        <end position="693"/>
    </location>
</feature>
<dbReference type="InterPro" id="IPR040976">
    <property type="entry name" value="Pkinase_fungal"/>
</dbReference>
<dbReference type="Proteomes" id="UP000703269">
    <property type="component" value="Unassembled WGS sequence"/>
</dbReference>
<name>A0A9P3G288_9APHY</name>
<sequence length="935" mass="104639">MQTAATDALAKSDSSSPLKSVSWSSQTVEQFDDRCVQISIDALKELIGGKGVKDEDKGRLKNFQSVHIENLPDNSESSKYRPLCNILNIVELIAGSDYRWKIVANLGESSEVDHRPDLARYPINIKEAKAAYRRKVKHPAFMNIARCAWAWMASFIEVKNNEEFSGFFFSLIPDENGEIPFLRNTEKAKIARAQFIKYATEALLRQHRTHYYSFYIAGMAVRVFRWDRVGCLVSEPIDLAADHVTFLDILHRLATAEDNYGADDTVVRATSADIGPVREFKTTNDDLRDYQEMMLDDLESYPIYKVSCPTVDLDAPEGSAEGASAGERTYLIGRYAFGHYAVFGRCTRGYAAWDVAARRFVWFKDQWRCVTRPYTELAAYVRLHAHKVAFIATPVAGGDLVGQCTQSQRYMTRVPAEWRPAQRVHTRLVTKEVGKLVETYADSPHLLRICCHAFIGHTQAYERARILHRDISIGNIMINVEDGYGFLNDWDLCKFREDLESGAPASEPSGISGTWAFKSAFSLEYPRKPPEVADDMESFVNVLTFFAFRYHHHKHSPVAENTDSEAQQKQAASENNGLMGFVNGFFYEQRKVGRGFYQGGATKRIFIDFGKPPVVLRDLKNGRRPLIATFLDAAYKLLNEHYSATEADRYKEYIVRKNDAASADEDHAAPPDGPPGAAQGKIEGPQFNSEEKDEAYRKWMAQAGWNGDDSDCESGDGDDLDDFMPQGPPVPLVPNPQRCLDDHRALGVLFRRLLDRKDGQRRDLTAFGHDKRFDQFRSWHEFGWTPRRLRCGEHRLGSRESNKRSRDDDDDADADGEGPAAKKASPPCEQPEAAALKAARGKTVAAKKAPAKAQPKTAKAAPGKRAAPRKAAKGAPAKTVVKATTTRKAVKLREPGSPRRATAVKAEVTKKTVVVARVEAAPAARRSQRLAAKRA</sequence>
<dbReference type="SUPFAM" id="SSF56112">
    <property type="entry name" value="Protein kinase-like (PK-like)"/>
    <property type="match status" value="1"/>
</dbReference>